<proteinExistence type="predicted"/>
<sequence length="90" mass="9948">MTIFSEFGFRGSRHPLWNAQCFALEHLVSIHSTTSDLRWAMLELVLRSFTAMCVLAQGQLAVLACRIRHGKRCLARGLDAADTMVAAGGR</sequence>
<gene>
    <name evidence="1" type="ORF">SAMN05444171_2780</name>
</gene>
<dbReference type="Proteomes" id="UP000183208">
    <property type="component" value="Unassembled WGS sequence"/>
</dbReference>
<organism evidence="1 2">
    <name type="scientific">Bradyrhizobium lablabi</name>
    <dbReference type="NCBI Taxonomy" id="722472"/>
    <lineage>
        <taxon>Bacteria</taxon>
        <taxon>Pseudomonadati</taxon>
        <taxon>Pseudomonadota</taxon>
        <taxon>Alphaproteobacteria</taxon>
        <taxon>Hyphomicrobiales</taxon>
        <taxon>Nitrobacteraceae</taxon>
        <taxon>Bradyrhizobium</taxon>
    </lineage>
</organism>
<name>A0A1M6XJK5_9BRAD</name>
<accession>A0A1M6XJK5</accession>
<dbReference type="RefSeq" id="WP_074819826.1">
    <property type="nucleotide sequence ID" value="NZ_FNTI01000001.1"/>
</dbReference>
<dbReference type="EMBL" id="FNTI01000001">
    <property type="protein sequence ID" value="SEC99056.1"/>
    <property type="molecule type" value="Genomic_DNA"/>
</dbReference>
<dbReference type="AlphaFoldDB" id="A0A1M6XJK5"/>
<evidence type="ECO:0000313" key="1">
    <source>
        <dbReference type="EMBL" id="SEC99056.1"/>
    </source>
</evidence>
<evidence type="ECO:0000313" key="2">
    <source>
        <dbReference type="Proteomes" id="UP000183208"/>
    </source>
</evidence>
<protein>
    <submittedName>
        <fullName evidence="1">Uncharacterized protein</fullName>
    </submittedName>
</protein>
<dbReference type="OrthoDB" id="8251904at2"/>
<reference evidence="1 2" key="1">
    <citation type="submission" date="2016-10" db="EMBL/GenBank/DDBJ databases">
        <authorList>
            <person name="de Groot N.N."/>
        </authorList>
    </citation>
    <scope>NUCLEOTIDE SEQUENCE [LARGE SCALE GENOMIC DNA]</scope>
    <source>
        <strain evidence="1 2">GAS522</strain>
    </source>
</reference>